<gene>
    <name evidence="13" type="ORF">SNE40_007898</name>
</gene>
<comment type="subcellular location">
    <subcellularLocation>
        <location evidence="9">Cytoplasm</location>
    </subcellularLocation>
</comment>
<comment type="caution">
    <text evidence="13">The sequence shown here is derived from an EMBL/GenBank/DDBJ whole genome shotgun (WGS) entry which is preliminary data.</text>
</comment>
<dbReference type="SMART" id="SM00184">
    <property type="entry name" value="RING"/>
    <property type="match status" value="1"/>
</dbReference>
<proteinExistence type="inferred from homology"/>
<dbReference type="AlphaFoldDB" id="A0AAN8PY29"/>
<dbReference type="SUPFAM" id="SSF52949">
    <property type="entry name" value="Macro domain-like"/>
    <property type="match status" value="1"/>
</dbReference>
<evidence type="ECO:0000256" key="4">
    <source>
        <dbReference type="ARBA" id="ARBA00022679"/>
    </source>
</evidence>
<organism evidence="13 14">
    <name type="scientific">Patella caerulea</name>
    <name type="common">Rayed Mediterranean limpet</name>
    <dbReference type="NCBI Taxonomy" id="87958"/>
    <lineage>
        <taxon>Eukaryota</taxon>
        <taxon>Metazoa</taxon>
        <taxon>Spiralia</taxon>
        <taxon>Lophotrochozoa</taxon>
        <taxon>Mollusca</taxon>
        <taxon>Gastropoda</taxon>
        <taxon>Patellogastropoda</taxon>
        <taxon>Patelloidea</taxon>
        <taxon>Patellidae</taxon>
        <taxon>Patella</taxon>
    </lineage>
</organism>
<reference evidence="13 14" key="1">
    <citation type="submission" date="2024-01" db="EMBL/GenBank/DDBJ databases">
        <title>The genome of the rayed Mediterranean limpet Patella caerulea (Linnaeus, 1758).</title>
        <authorList>
            <person name="Anh-Thu Weber A."/>
            <person name="Halstead-Nussloch G."/>
        </authorList>
    </citation>
    <scope>NUCLEOTIDE SEQUENCE [LARGE SCALE GENOMIC DNA]</scope>
    <source>
        <strain evidence="13">AATW-2023a</strain>
        <tissue evidence="13">Whole specimen</tissue>
    </source>
</reference>
<evidence type="ECO:0000256" key="5">
    <source>
        <dbReference type="ARBA" id="ARBA00022723"/>
    </source>
</evidence>
<comment type="pathway">
    <text evidence="2 9">Protein modification; protein ubiquitination.</text>
</comment>
<feature type="region of interest" description="Disordered" evidence="10">
    <location>
        <begin position="68"/>
        <end position="90"/>
    </location>
</feature>
<evidence type="ECO:0000256" key="2">
    <source>
        <dbReference type="ARBA" id="ARBA00004906"/>
    </source>
</evidence>
<dbReference type="PROSITE" id="PS00518">
    <property type="entry name" value="ZF_RING_1"/>
    <property type="match status" value="1"/>
</dbReference>
<evidence type="ECO:0000256" key="9">
    <source>
        <dbReference type="RuleBase" id="RU367105"/>
    </source>
</evidence>
<keyword evidence="6 8" id="KW-0863">Zinc-finger</keyword>
<dbReference type="EMBL" id="JAZGQO010000006">
    <property type="protein sequence ID" value="KAK6185729.1"/>
    <property type="molecule type" value="Genomic_DNA"/>
</dbReference>
<evidence type="ECO:0000313" key="13">
    <source>
        <dbReference type="EMBL" id="KAK6185729.1"/>
    </source>
</evidence>
<dbReference type="Gene3D" id="3.30.40.10">
    <property type="entry name" value="Zinc/RING finger domain, C3HC4 (zinc finger)"/>
    <property type="match status" value="1"/>
</dbReference>
<keyword evidence="9" id="KW-0963">Cytoplasm</keyword>
<evidence type="ECO:0000256" key="7">
    <source>
        <dbReference type="ARBA" id="ARBA00022833"/>
    </source>
</evidence>
<dbReference type="InterPro" id="IPR017907">
    <property type="entry name" value="Znf_RING_CS"/>
</dbReference>
<dbReference type="Pfam" id="PF13923">
    <property type="entry name" value="zf-C3HC4_2"/>
    <property type="match status" value="1"/>
</dbReference>
<comment type="catalytic activity">
    <reaction evidence="1 9">
        <text>S-ubiquitinyl-[E2 ubiquitin-conjugating enzyme]-L-cysteine + [acceptor protein]-L-lysine = [E2 ubiquitin-conjugating enzyme]-L-cysteine + N(6)-ubiquitinyl-[acceptor protein]-L-lysine.</text>
        <dbReference type="EC" id="2.3.2.27"/>
    </reaction>
</comment>
<sequence>MYVRAVNTFDNLHNVTNLREIYFVDLQKDMVSSIQGGFEMFLKKSLDDLQKQTLGRLINDRAGGTRYEDMDSTISSQIKSSKPGRSGVAKSQESQLKMVIKKQESKTYMICYLNPNFSIHIYQSDAITSSKTEAITTWEDTLLSNFNGNTKILIKEAGQIYEDERTEIKTENKFKAGSVITTSAGSLPFKYIIHLVSSIKPKEEELESLISNLLEETRKTSVHSVTTGNGNVDVSVLFDVLLKQLQKNIEMKISSTLKEIHLVVKSEENMTEFHKLHQDLVHQEDDKVRKDWECSICMEVISNRKNLPCGHSFCGPCIDLAMKLSIFCPVCRQNVYGGIQTGTQPEGHMKVTTNEYSSLPGYGRYGTIEINYIFRDGIQSEKHPNPGKPFKGTTRTAYLPDNRDGQEVLSLLKTAWERRLIFTVGKSITTGQNDVVTWGNINHKTRTDGGQDSFGYPDHGYLKRVKGELMAHGVTSEKPR</sequence>
<dbReference type="PROSITE" id="PS50089">
    <property type="entry name" value="ZF_RING_2"/>
    <property type="match status" value="1"/>
</dbReference>
<keyword evidence="14" id="KW-1185">Reference proteome</keyword>
<protein>
    <recommendedName>
        <fullName evidence="9">E3 ubiquitin-protein ligase</fullName>
        <ecNumber evidence="9">2.3.2.27</ecNumber>
    </recommendedName>
</protein>
<dbReference type="InterPro" id="IPR039396">
    <property type="entry name" value="Deltex_C"/>
</dbReference>
<evidence type="ECO:0000256" key="10">
    <source>
        <dbReference type="SAM" id="MobiDB-lite"/>
    </source>
</evidence>
<evidence type="ECO:0000313" key="14">
    <source>
        <dbReference type="Proteomes" id="UP001347796"/>
    </source>
</evidence>
<keyword evidence="5 9" id="KW-0479">Metal-binding</keyword>
<evidence type="ECO:0000256" key="3">
    <source>
        <dbReference type="ARBA" id="ARBA00009413"/>
    </source>
</evidence>
<dbReference type="SUPFAM" id="SSF57850">
    <property type="entry name" value="RING/U-box"/>
    <property type="match status" value="1"/>
</dbReference>
<dbReference type="InterPro" id="IPR043472">
    <property type="entry name" value="Macro_dom-like"/>
</dbReference>
<dbReference type="Gene3D" id="3.30.390.130">
    <property type="match status" value="1"/>
</dbReference>
<dbReference type="Gene3D" id="3.40.220.10">
    <property type="entry name" value="Leucine Aminopeptidase, subunit E, domain 1"/>
    <property type="match status" value="1"/>
</dbReference>
<dbReference type="InterPro" id="IPR039399">
    <property type="entry name" value="Deltex_C_sf"/>
</dbReference>
<dbReference type="GO" id="GO:0061630">
    <property type="term" value="F:ubiquitin protein ligase activity"/>
    <property type="evidence" value="ECO:0007669"/>
    <property type="project" value="UniProtKB-UniRule"/>
</dbReference>
<evidence type="ECO:0000256" key="8">
    <source>
        <dbReference type="PROSITE-ProRule" id="PRU00175"/>
    </source>
</evidence>
<dbReference type="CDD" id="cd09633">
    <property type="entry name" value="Deltex_C"/>
    <property type="match status" value="1"/>
</dbReference>
<keyword evidence="4 9" id="KW-0808">Transferase</keyword>
<dbReference type="Pfam" id="PF18102">
    <property type="entry name" value="DTC"/>
    <property type="match status" value="1"/>
</dbReference>
<dbReference type="Pfam" id="PF01661">
    <property type="entry name" value="Macro"/>
    <property type="match status" value="1"/>
</dbReference>
<dbReference type="InterPro" id="IPR001841">
    <property type="entry name" value="Znf_RING"/>
</dbReference>
<evidence type="ECO:0000259" key="12">
    <source>
        <dbReference type="PROSITE" id="PS51154"/>
    </source>
</evidence>
<dbReference type="Proteomes" id="UP001347796">
    <property type="component" value="Unassembled WGS sequence"/>
</dbReference>
<dbReference type="InterPro" id="IPR039398">
    <property type="entry name" value="Deltex_fam"/>
</dbReference>
<evidence type="ECO:0000256" key="1">
    <source>
        <dbReference type="ARBA" id="ARBA00000900"/>
    </source>
</evidence>
<dbReference type="EC" id="2.3.2.27" evidence="9"/>
<evidence type="ECO:0000256" key="6">
    <source>
        <dbReference type="ARBA" id="ARBA00022771"/>
    </source>
</evidence>
<feature type="domain" description="Macro" evidence="12">
    <location>
        <begin position="106"/>
        <end position="281"/>
    </location>
</feature>
<dbReference type="PROSITE" id="PS51154">
    <property type="entry name" value="MACRO"/>
    <property type="match status" value="1"/>
</dbReference>
<name>A0AAN8PY29_PATCE</name>
<dbReference type="GO" id="GO:0007219">
    <property type="term" value="P:Notch signaling pathway"/>
    <property type="evidence" value="ECO:0007669"/>
    <property type="project" value="InterPro"/>
</dbReference>
<feature type="domain" description="RING-type" evidence="11">
    <location>
        <begin position="294"/>
        <end position="332"/>
    </location>
</feature>
<comment type="similarity">
    <text evidence="3 9">Belongs to the Deltex family.</text>
</comment>
<dbReference type="PANTHER" id="PTHR12622">
    <property type="entry name" value="DELTEX-RELATED"/>
    <property type="match status" value="1"/>
</dbReference>
<dbReference type="GO" id="GO:0008270">
    <property type="term" value="F:zinc ion binding"/>
    <property type="evidence" value="ECO:0007669"/>
    <property type="project" value="UniProtKB-KW"/>
</dbReference>
<dbReference type="InterPro" id="IPR002589">
    <property type="entry name" value="Macro_dom"/>
</dbReference>
<dbReference type="GO" id="GO:0005737">
    <property type="term" value="C:cytoplasm"/>
    <property type="evidence" value="ECO:0007669"/>
    <property type="project" value="UniProtKB-SubCell"/>
</dbReference>
<keyword evidence="7 9" id="KW-0862">Zinc</keyword>
<dbReference type="InterPro" id="IPR013083">
    <property type="entry name" value="Znf_RING/FYVE/PHD"/>
</dbReference>
<accession>A0AAN8PY29</accession>
<dbReference type="GO" id="GO:0016567">
    <property type="term" value="P:protein ubiquitination"/>
    <property type="evidence" value="ECO:0007669"/>
    <property type="project" value="UniProtKB-UniRule"/>
</dbReference>
<evidence type="ECO:0000259" key="11">
    <source>
        <dbReference type="PROSITE" id="PS50089"/>
    </source>
</evidence>